<comment type="function">
    <text evidence="5 6">Structural component of flagellum, the bacterial motility apparatus. Part of the rod structure of flagellar basal body.</text>
</comment>
<dbReference type="PIRSF" id="PIRSF002889">
    <property type="entry name" value="Rod_FlgB"/>
    <property type="match status" value="1"/>
</dbReference>
<evidence type="ECO:0000256" key="3">
    <source>
        <dbReference type="ARBA" id="ARBA00014376"/>
    </source>
</evidence>
<dbReference type="PANTHER" id="PTHR30435">
    <property type="entry name" value="FLAGELLAR PROTEIN"/>
    <property type="match status" value="1"/>
</dbReference>
<evidence type="ECO:0000313" key="9">
    <source>
        <dbReference type="Proteomes" id="UP000275137"/>
    </source>
</evidence>
<evidence type="ECO:0000256" key="1">
    <source>
        <dbReference type="ARBA" id="ARBA00004117"/>
    </source>
</evidence>
<dbReference type="Proteomes" id="UP000275137">
    <property type="component" value="Unassembled WGS sequence"/>
</dbReference>
<evidence type="ECO:0000313" key="8">
    <source>
        <dbReference type="EMBL" id="ROH86366.1"/>
    </source>
</evidence>
<keyword evidence="8" id="KW-0966">Cell projection</keyword>
<organism evidence="8 9">
    <name type="scientific">Pseudomethylobacillus aquaticus</name>
    <dbReference type="NCBI Taxonomy" id="2676064"/>
    <lineage>
        <taxon>Bacteria</taxon>
        <taxon>Pseudomonadati</taxon>
        <taxon>Pseudomonadota</taxon>
        <taxon>Betaproteobacteria</taxon>
        <taxon>Nitrosomonadales</taxon>
        <taxon>Methylophilaceae</taxon>
        <taxon>Pseudomethylobacillus</taxon>
    </lineage>
</organism>
<reference evidence="8 9" key="1">
    <citation type="submission" date="2018-10" db="EMBL/GenBank/DDBJ databases">
        <authorList>
            <person name="Chen W.-M."/>
        </authorList>
    </citation>
    <scope>NUCLEOTIDE SEQUENCE [LARGE SCALE GENOMIC DNA]</scope>
    <source>
        <strain evidence="8 9">H-5</strain>
    </source>
</reference>
<comment type="similarity">
    <text evidence="2 6">Belongs to the flagella basal body rod proteins family.</text>
</comment>
<keyword evidence="8" id="KW-0282">Flagellum</keyword>
<dbReference type="EMBL" id="RJVP01000003">
    <property type="protein sequence ID" value="ROH86366.1"/>
    <property type="molecule type" value="Genomic_DNA"/>
</dbReference>
<comment type="caution">
    <text evidence="8">The sequence shown here is derived from an EMBL/GenBank/DDBJ whole genome shotgun (WGS) entry which is preliminary data.</text>
</comment>
<name>A0A3N0V0M8_9PROT</name>
<dbReference type="InterPro" id="IPR006300">
    <property type="entry name" value="FlgB"/>
</dbReference>
<proteinExistence type="inferred from homology"/>
<evidence type="ECO:0000256" key="6">
    <source>
        <dbReference type="PIRNR" id="PIRNR002889"/>
    </source>
</evidence>
<keyword evidence="8" id="KW-0969">Cilium</keyword>
<evidence type="ECO:0000256" key="2">
    <source>
        <dbReference type="ARBA" id="ARBA00009677"/>
    </source>
</evidence>
<keyword evidence="4 6" id="KW-0975">Bacterial flagellum</keyword>
<keyword evidence="9" id="KW-1185">Reference proteome</keyword>
<sequence>MNQLDAAFNFQQTALRLRAQRQELLSANIANADTPNFKARDMDFAAAMQAALNPQATAGGRSSSLAAAPSGGLGPLPLAPVMGGSLGPLPLAMSSAQHRPLDAANAPAVSHGLIQYRNVLQGSVDNNTVDMDIERAQFADNAVRYEASLTMLNGQIKKLMSAIQG</sequence>
<dbReference type="Pfam" id="PF00460">
    <property type="entry name" value="Flg_bb_rod"/>
    <property type="match status" value="1"/>
</dbReference>
<dbReference type="GO" id="GO:0071973">
    <property type="term" value="P:bacterial-type flagellum-dependent cell motility"/>
    <property type="evidence" value="ECO:0007669"/>
    <property type="project" value="InterPro"/>
</dbReference>
<comment type="subunit">
    <text evidence="6">The basal body constitutes a major portion of the flagellar organelle and consists of a number of rings mounted on a central rod.</text>
</comment>
<gene>
    <name evidence="8" type="ORF">ED236_06685</name>
</gene>
<dbReference type="InterPro" id="IPR001444">
    <property type="entry name" value="Flag_bb_rod_N"/>
</dbReference>
<evidence type="ECO:0000259" key="7">
    <source>
        <dbReference type="Pfam" id="PF00460"/>
    </source>
</evidence>
<comment type="subcellular location">
    <subcellularLocation>
        <location evidence="1 6">Bacterial flagellum basal body</location>
    </subcellularLocation>
</comment>
<dbReference type="GO" id="GO:0030694">
    <property type="term" value="C:bacterial-type flagellum basal body, rod"/>
    <property type="evidence" value="ECO:0007669"/>
    <property type="project" value="InterPro"/>
</dbReference>
<accession>A0A3N0V0M8</accession>
<evidence type="ECO:0000256" key="5">
    <source>
        <dbReference type="ARBA" id="ARBA00024934"/>
    </source>
</evidence>
<protein>
    <recommendedName>
        <fullName evidence="3 6">Flagellar basal body rod protein FlgB</fullName>
    </recommendedName>
</protein>
<evidence type="ECO:0000256" key="4">
    <source>
        <dbReference type="ARBA" id="ARBA00023143"/>
    </source>
</evidence>
<feature type="domain" description="Flagellar basal body rod protein N-terminal" evidence="7">
    <location>
        <begin position="8"/>
        <end position="38"/>
    </location>
</feature>
<dbReference type="PANTHER" id="PTHR30435:SF12">
    <property type="entry name" value="FLAGELLAR BASAL BODY ROD PROTEIN FLGB"/>
    <property type="match status" value="1"/>
</dbReference>
<dbReference type="AlphaFoldDB" id="A0A3N0V0M8"/>